<reference evidence="1 2" key="1">
    <citation type="submission" date="2021-05" db="EMBL/GenBank/DDBJ databases">
        <title>Kineosporia and Streptomyces sp. nov. two new marine actinobacteria isolated from Coral.</title>
        <authorList>
            <person name="Buangrab K."/>
            <person name="Sutthacheep M."/>
            <person name="Yeemin T."/>
            <person name="Harunari E."/>
            <person name="Igarashi Y."/>
            <person name="Kanchanasin P."/>
            <person name="Tanasupawat S."/>
            <person name="Phongsopitanun W."/>
        </authorList>
    </citation>
    <scope>NUCLEOTIDE SEQUENCE [LARGE SCALE GENOMIC DNA]</scope>
    <source>
        <strain evidence="1 2">J2-2</strain>
    </source>
</reference>
<sequence>MNTWTSEAARSLAQPQEVRIVARRADGTLRNPRIIWIVRDGERVFIRSTNGRSADWFRWAIATGSGQLLTGNRAYEVVFAEAEQNDLPAIDAAYRTKYGHYASIVDHLEEPGPRAATLHVLPA</sequence>
<gene>
    <name evidence="1" type="ORF">KIH74_35155</name>
</gene>
<dbReference type="InterPro" id="IPR016888">
    <property type="entry name" value="UCP028498"/>
</dbReference>
<proteinExistence type="predicted"/>
<dbReference type="EMBL" id="JAHBAY010000025">
    <property type="protein sequence ID" value="MBT0774235.1"/>
    <property type="molecule type" value="Genomic_DNA"/>
</dbReference>
<evidence type="ECO:0000313" key="2">
    <source>
        <dbReference type="Proteomes" id="UP001197247"/>
    </source>
</evidence>
<protein>
    <submittedName>
        <fullName evidence="1">DUF2255 family protein</fullName>
    </submittedName>
</protein>
<dbReference type="Pfam" id="PF10012">
    <property type="entry name" value="DUF2255"/>
    <property type="match status" value="1"/>
</dbReference>
<dbReference type="Proteomes" id="UP001197247">
    <property type="component" value="Unassembled WGS sequence"/>
</dbReference>
<keyword evidence="2" id="KW-1185">Reference proteome</keyword>
<dbReference type="RefSeq" id="WP_214160775.1">
    <property type="nucleotide sequence ID" value="NZ_JAHBAY010000025.1"/>
</dbReference>
<name>A0ABS5TTW5_9ACTN</name>
<accession>A0ABS5TTW5</accession>
<evidence type="ECO:0000313" key="1">
    <source>
        <dbReference type="EMBL" id="MBT0774235.1"/>
    </source>
</evidence>
<comment type="caution">
    <text evidence="1">The sequence shown here is derived from an EMBL/GenBank/DDBJ whole genome shotgun (WGS) entry which is preliminary data.</text>
</comment>
<organism evidence="1 2">
    <name type="scientific">Kineosporia corallincola</name>
    <dbReference type="NCBI Taxonomy" id="2835133"/>
    <lineage>
        <taxon>Bacteria</taxon>
        <taxon>Bacillati</taxon>
        <taxon>Actinomycetota</taxon>
        <taxon>Actinomycetes</taxon>
        <taxon>Kineosporiales</taxon>
        <taxon>Kineosporiaceae</taxon>
        <taxon>Kineosporia</taxon>
    </lineage>
</organism>